<sequence length="167" mass="18759">MNAVHAYIALGANLGDAQATLRAVFDELAKLPDTQLISTSSLYLSPPFGENADGPDYINAVAKISTTLLPHQLLVELQKLEQKYGRERHYQNAPRTLDLDILLYGDVVLNDEYLTIPHPRMTERAFVLMPLAEIDKDLIWLSAQGQSNCVRECLMKIQPQQIDLIKN</sequence>
<evidence type="ECO:0000256" key="9">
    <source>
        <dbReference type="ARBA" id="ARBA00022909"/>
    </source>
</evidence>
<dbReference type="NCBIfam" id="TIGR01498">
    <property type="entry name" value="folK"/>
    <property type="match status" value="1"/>
</dbReference>
<comment type="function">
    <text evidence="10">Catalyzes the transfer of pyrophosphate from adenosine triphosphate (ATP) to 6-hydroxymethyl-7,8-dihydropterin, an enzymatic step in folate biosynthesis pathway.</text>
</comment>
<gene>
    <name evidence="14" type="primary">folK</name>
    <name evidence="14" type="ORF">GCM10009007_16840</name>
</gene>
<comment type="similarity">
    <text evidence="2">Belongs to the HPPK family.</text>
</comment>
<evidence type="ECO:0000256" key="6">
    <source>
        <dbReference type="ARBA" id="ARBA00022741"/>
    </source>
</evidence>
<dbReference type="GO" id="GO:0046654">
    <property type="term" value="P:tetrahydrofolate biosynthetic process"/>
    <property type="evidence" value="ECO:0007669"/>
    <property type="project" value="UniProtKB-UniPathway"/>
</dbReference>
<evidence type="ECO:0000256" key="3">
    <source>
        <dbReference type="ARBA" id="ARBA00013253"/>
    </source>
</evidence>
<dbReference type="Proteomes" id="UP000614287">
    <property type="component" value="Unassembled WGS sequence"/>
</dbReference>
<keyword evidence="7" id="KW-0418">Kinase</keyword>
<keyword evidence="9" id="KW-0289">Folate biosynthesis</keyword>
<dbReference type="GO" id="GO:0005524">
    <property type="term" value="F:ATP binding"/>
    <property type="evidence" value="ECO:0007669"/>
    <property type="project" value="UniProtKB-KW"/>
</dbReference>
<keyword evidence="5" id="KW-0808">Transferase</keyword>
<dbReference type="AlphaFoldDB" id="A0A8J3FYV5"/>
<dbReference type="RefSeq" id="WP_189493511.1">
    <property type="nucleotide sequence ID" value="NZ_BMZG01000008.1"/>
</dbReference>
<evidence type="ECO:0000256" key="2">
    <source>
        <dbReference type="ARBA" id="ARBA00005810"/>
    </source>
</evidence>
<evidence type="ECO:0000256" key="1">
    <source>
        <dbReference type="ARBA" id="ARBA00005051"/>
    </source>
</evidence>
<evidence type="ECO:0000313" key="14">
    <source>
        <dbReference type="EMBL" id="GHA76411.1"/>
    </source>
</evidence>
<evidence type="ECO:0000256" key="7">
    <source>
        <dbReference type="ARBA" id="ARBA00022777"/>
    </source>
</evidence>
<evidence type="ECO:0000256" key="8">
    <source>
        <dbReference type="ARBA" id="ARBA00022840"/>
    </source>
</evidence>
<accession>A0A8J3FYV5</accession>
<feature type="domain" description="7,8-dihydro-6-hydroxymethylpterin-pyrophosphokinase" evidence="13">
    <location>
        <begin position="7"/>
        <end position="135"/>
    </location>
</feature>
<keyword evidence="15" id="KW-1185">Reference proteome</keyword>
<reference evidence="14" key="1">
    <citation type="journal article" date="2014" name="Int. J. Syst. Evol. Microbiol.">
        <title>Complete genome sequence of Corynebacterium casei LMG S-19264T (=DSM 44701T), isolated from a smear-ripened cheese.</title>
        <authorList>
            <consortium name="US DOE Joint Genome Institute (JGI-PGF)"/>
            <person name="Walter F."/>
            <person name="Albersmeier A."/>
            <person name="Kalinowski J."/>
            <person name="Ruckert C."/>
        </authorList>
    </citation>
    <scope>NUCLEOTIDE SEQUENCE</scope>
    <source>
        <strain evidence="14">KCTC 32501</strain>
    </source>
</reference>
<comment type="pathway">
    <text evidence="1">Cofactor biosynthesis; tetrahydrofolate biosynthesis; 2-amino-4-hydroxy-6-hydroxymethyl-7,8-dihydropteridine diphosphate from 7,8-dihydroneopterin triphosphate: step 4/4.</text>
</comment>
<dbReference type="CDD" id="cd00483">
    <property type="entry name" value="HPPK"/>
    <property type="match status" value="1"/>
</dbReference>
<dbReference type="Gene3D" id="3.30.70.560">
    <property type="entry name" value="7,8-Dihydro-6-hydroxymethylpterin-pyrophosphokinase HPPK"/>
    <property type="match status" value="1"/>
</dbReference>
<dbReference type="InterPro" id="IPR035907">
    <property type="entry name" value="Hppk_sf"/>
</dbReference>
<dbReference type="EC" id="2.7.6.3" evidence="3"/>
<evidence type="ECO:0000256" key="12">
    <source>
        <dbReference type="ARBA" id="ARBA00033413"/>
    </source>
</evidence>
<evidence type="ECO:0000256" key="5">
    <source>
        <dbReference type="ARBA" id="ARBA00022679"/>
    </source>
</evidence>
<keyword evidence="8" id="KW-0067">ATP-binding</keyword>
<dbReference type="PANTHER" id="PTHR43071:SF1">
    <property type="entry name" value="2-AMINO-4-HYDROXY-6-HYDROXYMETHYLDIHYDROPTERIDINE PYROPHOSPHOKINASE"/>
    <property type="match status" value="1"/>
</dbReference>
<comment type="caution">
    <text evidence="14">The sequence shown here is derived from an EMBL/GenBank/DDBJ whole genome shotgun (WGS) entry which is preliminary data.</text>
</comment>
<protein>
    <recommendedName>
        <fullName evidence="4">2-amino-4-hydroxy-6-hydroxymethyldihydropteridine pyrophosphokinase</fullName>
        <ecNumber evidence="3">2.7.6.3</ecNumber>
    </recommendedName>
    <alternativeName>
        <fullName evidence="11">6-hydroxymethyl-7,8-dihydropterin pyrophosphokinase</fullName>
    </alternativeName>
    <alternativeName>
        <fullName evidence="12">7,8-dihydro-6-hydroxymethylpterin-pyrophosphokinase</fullName>
    </alternativeName>
</protein>
<dbReference type="PANTHER" id="PTHR43071">
    <property type="entry name" value="2-AMINO-4-HYDROXY-6-HYDROXYMETHYLDIHYDROPTERIDINE PYROPHOSPHOKINASE"/>
    <property type="match status" value="1"/>
</dbReference>
<dbReference type="GO" id="GO:0046656">
    <property type="term" value="P:folic acid biosynthetic process"/>
    <property type="evidence" value="ECO:0007669"/>
    <property type="project" value="UniProtKB-KW"/>
</dbReference>
<dbReference type="UniPathway" id="UPA00077">
    <property type="reaction ID" value="UER00155"/>
</dbReference>
<dbReference type="Pfam" id="PF01288">
    <property type="entry name" value="HPPK"/>
    <property type="match status" value="1"/>
</dbReference>
<dbReference type="GO" id="GO:0003848">
    <property type="term" value="F:2-amino-4-hydroxy-6-hydroxymethyldihydropteridine diphosphokinase activity"/>
    <property type="evidence" value="ECO:0007669"/>
    <property type="project" value="UniProtKB-EC"/>
</dbReference>
<organism evidence="14 15">
    <name type="scientific">Formosimonas limnophila</name>
    <dbReference type="NCBI Taxonomy" id="1384487"/>
    <lineage>
        <taxon>Bacteria</taxon>
        <taxon>Pseudomonadati</taxon>
        <taxon>Pseudomonadota</taxon>
        <taxon>Betaproteobacteria</taxon>
        <taxon>Burkholderiales</taxon>
        <taxon>Burkholderiaceae</taxon>
        <taxon>Formosimonas</taxon>
    </lineage>
</organism>
<dbReference type="GO" id="GO:0016301">
    <property type="term" value="F:kinase activity"/>
    <property type="evidence" value="ECO:0007669"/>
    <property type="project" value="UniProtKB-KW"/>
</dbReference>
<evidence type="ECO:0000313" key="15">
    <source>
        <dbReference type="Proteomes" id="UP000614287"/>
    </source>
</evidence>
<proteinExistence type="inferred from homology"/>
<evidence type="ECO:0000259" key="13">
    <source>
        <dbReference type="Pfam" id="PF01288"/>
    </source>
</evidence>
<dbReference type="SUPFAM" id="SSF55083">
    <property type="entry name" value="6-hydroxymethyl-7,8-dihydropterin pyrophosphokinase, HPPK"/>
    <property type="match status" value="1"/>
</dbReference>
<keyword evidence="6" id="KW-0547">Nucleotide-binding</keyword>
<reference evidence="14" key="2">
    <citation type="submission" date="2020-09" db="EMBL/GenBank/DDBJ databases">
        <authorList>
            <person name="Sun Q."/>
            <person name="Kim S."/>
        </authorList>
    </citation>
    <scope>NUCLEOTIDE SEQUENCE</scope>
    <source>
        <strain evidence="14">KCTC 32501</strain>
    </source>
</reference>
<dbReference type="EMBL" id="BMZG01000008">
    <property type="protein sequence ID" value="GHA76411.1"/>
    <property type="molecule type" value="Genomic_DNA"/>
</dbReference>
<evidence type="ECO:0000256" key="10">
    <source>
        <dbReference type="ARBA" id="ARBA00029409"/>
    </source>
</evidence>
<name>A0A8J3FYV5_9BURK</name>
<evidence type="ECO:0000256" key="4">
    <source>
        <dbReference type="ARBA" id="ARBA00016218"/>
    </source>
</evidence>
<evidence type="ECO:0000256" key="11">
    <source>
        <dbReference type="ARBA" id="ARBA00029766"/>
    </source>
</evidence>
<dbReference type="InterPro" id="IPR000550">
    <property type="entry name" value="Hppk"/>
</dbReference>